<proteinExistence type="predicted"/>
<dbReference type="Proteomes" id="UP000747542">
    <property type="component" value="Unassembled WGS sequence"/>
</dbReference>
<reference evidence="2" key="1">
    <citation type="journal article" date="2021" name="Sci. Adv.">
        <title>The American lobster genome reveals insights on longevity, neural, and immune adaptations.</title>
        <authorList>
            <person name="Polinski J.M."/>
            <person name="Zimin A.V."/>
            <person name="Clark K.F."/>
            <person name="Kohn A.B."/>
            <person name="Sadowski N."/>
            <person name="Timp W."/>
            <person name="Ptitsyn A."/>
            <person name="Khanna P."/>
            <person name="Romanova D.Y."/>
            <person name="Williams P."/>
            <person name="Greenwood S.J."/>
            <person name="Moroz L.L."/>
            <person name="Walt D.R."/>
            <person name="Bodnar A.G."/>
        </authorList>
    </citation>
    <scope>NUCLEOTIDE SEQUENCE</scope>
    <source>
        <strain evidence="2">GMGI-L3</strain>
    </source>
</reference>
<evidence type="ECO:0000313" key="2">
    <source>
        <dbReference type="EMBL" id="KAG7157180.1"/>
    </source>
</evidence>
<feature type="region of interest" description="Disordered" evidence="1">
    <location>
        <begin position="75"/>
        <end position="95"/>
    </location>
</feature>
<organism evidence="2 3">
    <name type="scientific">Homarus americanus</name>
    <name type="common">American lobster</name>
    <dbReference type="NCBI Taxonomy" id="6706"/>
    <lineage>
        <taxon>Eukaryota</taxon>
        <taxon>Metazoa</taxon>
        <taxon>Ecdysozoa</taxon>
        <taxon>Arthropoda</taxon>
        <taxon>Crustacea</taxon>
        <taxon>Multicrustacea</taxon>
        <taxon>Malacostraca</taxon>
        <taxon>Eumalacostraca</taxon>
        <taxon>Eucarida</taxon>
        <taxon>Decapoda</taxon>
        <taxon>Pleocyemata</taxon>
        <taxon>Astacidea</taxon>
        <taxon>Nephropoidea</taxon>
        <taxon>Nephropidae</taxon>
        <taxon>Homarus</taxon>
    </lineage>
</organism>
<evidence type="ECO:0000256" key="1">
    <source>
        <dbReference type="SAM" id="MobiDB-lite"/>
    </source>
</evidence>
<gene>
    <name evidence="2" type="ORF">Hamer_G010021</name>
</gene>
<evidence type="ECO:0000313" key="3">
    <source>
        <dbReference type="Proteomes" id="UP000747542"/>
    </source>
</evidence>
<sequence>MHIRENLLRSNWSSSQLGCKLRQFHWTMVAMIIGDLRRVPLLRVERLVWCWAFQSRHRVERCVCGFVATNDLDVDPSHGPTPELTPGDGSPDGGSIEVTHVPGVPAASSILAGGLNTRGFCKRISQPELTSVGVSGTQNWVLKLAKRSHFLHNSQTFLPSIPWPEDCLTSRDSETP</sequence>
<protein>
    <submittedName>
        <fullName evidence="2">Uncharacterized protein</fullName>
    </submittedName>
</protein>
<keyword evidence="3" id="KW-1185">Reference proteome</keyword>
<accession>A0A8J5JKF0</accession>
<name>A0A8J5JKF0_HOMAM</name>
<dbReference type="EMBL" id="JAHLQT010037907">
    <property type="protein sequence ID" value="KAG7157180.1"/>
    <property type="molecule type" value="Genomic_DNA"/>
</dbReference>
<comment type="caution">
    <text evidence="2">The sequence shown here is derived from an EMBL/GenBank/DDBJ whole genome shotgun (WGS) entry which is preliminary data.</text>
</comment>
<dbReference type="AlphaFoldDB" id="A0A8J5JKF0"/>